<sequence>MDYSRVQQENCIACGLCQLKAPHLFDYDAEGIAYFKPDHNQSVTPIPDSERTAFKAAYQQCPTHAIQHQKGPFQICNTNKNA</sequence>
<protein>
    <recommendedName>
        <fullName evidence="4">Ferredoxin</fullName>
    </recommendedName>
</protein>
<evidence type="ECO:0000256" key="1">
    <source>
        <dbReference type="ARBA" id="ARBA00001966"/>
    </source>
</evidence>
<dbReference type="STRING" id="1423726.FC07_GL000810"/>
<evidence type="ECO:0000313" key="3">
    <source>
        <dbReference type="Proteomes" id="UP000051461"/>
    </source>
</evidence>
<dbReference type="AlphaFoldDB" id="A0A0R1GR78"/>
<proteinExistence type="predicted"/>
<accession>A0A0R1GR78</accession>
<dbReference type="InterPro" id="IPR052395">
    <property type="entry name" value="ET_Ferredoxin"/>
</dbReference>
<evidence type="ECO:0008006" key="4">
    <source>
        <dbReference type="Google" id="ProtNLM"/>
    </source>
</evidence>
<dbReference type="Proteomes" id="UP000051461">
    <property type="component" value="Unassembled WGS sequence"/>
</dbReference>
<comment type="cofactor">
    <cofactor evidence="1">
        <name>[4Fe-4S] cluster</name>
        <dbReference type="ChEBI" id="CHEBI:49883"/>
    </cofactor>
</comment>
<gene>
    <name evidence="2" type="ORF">FC07_GL000810</name>
</gene>
<dbReference type="RefSeq" id="WP_057905222.1">
    <property type="nucleotide sequence ID" value="NZ_AZDA01000093.1"/>
</dbReference>
<dbReference type="PATRIC" id="fig|1423726.3.peg.833"/>
<organism evidence="2 3">
    <name type="scientific">Loigolactobacillus bifermentans DSM 20003</name>
    <dbReference type="NCBI Taxonomy" id="1423726"/>
    <lineage>
        <taxon>Bacteria</taxon>
        <taxon>Bacillati</taxon>
        <taxon>Bacillota</taxon>
        <taxon>Bacilli</taxon>
        <taxon>Lactobacillales</taxon>
        <taxon>Lactobacillaceae</taxon>
        <taxon>Loigolactobacillus</taxon>
    </lineage>
</organism>
<comment type="caution">
    <text evidence="2">The sequence shown here is derived from an EMBL/GenBank/DDBJ whole genome shotgun (WGS) entry which is preliminary data.</text>
</comment>
<dbReference type="EMBL" id="AZDA01000093">
    <property type="protein sequence ID" value="KRK34244.1"/>
    <property type="molecule type" value="Genomic_DNA"/>
</dbReference>
<dbReference type="PANTHER" id="PTHR39163">
    <property type="entry name" value="FERREDOXIN"/>
    <property type="match status" value="1"/>
</dbReference>
<dbReference type="Gene3D" id="3.30.70.20">
    <property type="match status" value="1"/>
</dbReference>
<dbReference type="SUPFAM" id="SSF54862">
    <property type="entry name" value="4Fe-4S ferredoxins"/>
    <property type="match status" value="1"/>
</dbReference>
<name>A0A0R1GR78_9LACO</name>
<evidence type="ECO:0000313" key="2">
    <source>
        <dbReference type="EMBL" id="KRK34244.1"/>
    </source>
</evidence>
<dbReference type="PANTHER" id="PTHR39163:SF1">
    <property type="entry name" value="FERREDOXIN"/>
    <property type="match status" value="1"/>
</dbReference>
<reference evidence="2 3" key="1">
    <citation type="journal article" date="2015" name="Genome Announc.">
        <title>Expanding the biotechnology potential of lactobacilli through comparative genomics of 213 strains and associated genera.</title>
        <authorList>
            <person name="Sun Z."/>
            <person name="Harris H.M."/>
            <person name="McCann A."/>
            <person name="Guo C."/>
            <person name="Argimon S."/>
            <person name="Zhang W."/>
            <person name="Yang X."/>
            <person name="Jeffery I.B."/>
            <person name="Cooney J.C."/>
            <person name="Kagawa T.F."/>
            <person name="Liu W."/>
            <person name="Song Y."/>
            <person name="Salvetti E."/>
            <person name="Wrobel A."/>
            <person name="Rasinkangas P."/>
            <person name="Parkhill J."/>
            <person name="Rea M.C."/>
            <person name="O'Sullivan O."/>
            <person name="Ritari J."/>
            <person name="Douillard F.P."/>
            <person name="Paul Ross R."/>
            <person name="Yang R."/>
            <person name="Briner A.E."/>
            <person name="Felis G.E."/>
            <person name="de Vos W.M."/>
            <person name="Barrangou R."/>
            <person name="Klaenhammer T.R."/>
            <person name="Caufield P.W."/>
            <person name="Cui Y."/>
            <person name="Zhang H."/>
            <person name="O'Toole P.W."/>
        </authorList>
    </citation>
    <scope>NUCLEOTIDE SEQUENCE [LARGE SCALE GENOMIC DNA]</scope>
    <source>
        <strain evidence="2 3">DSM 20003</strain>
    </source>
</reference>
<dbReference type="Pfam" id="PF13370">
    <property type="entry name" value="Fer4_13"/>
    <property type="match status" value="1"/>
</dbReference>
<keyword evidence="3" id="KW-1185">Reference proteome</keyword>